<dbReference type="STRING" id="1382798.PK35_09740"/>
<protein>
    <submittedName>
        <fullName evidence="3">Alpha/beta hydrolase</fullName>
    </submittedName>
</protein>
<dbReference type="PRINTS" id="PR00111">
    <property type="entry name" value="ABHYDROLASE"/>
</dbReference>
<keyword evidence="1 3" id="KW-0378">Hydrolase</keyword>
<dbReference type="Proteomes" id="UP000032361">
    <property type="component" value="Unassembled WGS sequence"/>
</dbReference>
<dbReference type="SUPFAM" id="SSF53474">
    <property type="entry name" value="alpha/beta-Hydrolases"/>
    <property type="match status" value="1"/>
</dbReference>
<dbReference type="RefSeq" id="WP_044626527.1">
    <property type="nucleotide sequence ID" value="NZ_JTDV01000008.1"/>
</dbReference>
<evidence type="ECO:0000313" key="3">
    <source>
        <dbReference type="EMBL" id="KJD32482.1"/>
    </source>
</evidence>
<dbReference type="InterPro" id="IPR029058">
    <property type="entry name" value="AB_hydrolase_fold"/>
</dbReference>
<dbReference type="OrthoDB" id="9808398at2"/>
<evidence type="ECO:0000259" key="2">
    <source>
        <dbReference type="Pfam" id="PF00561"/>
    </source>
</evidence>
<evidence type="ECO:0000313" key="4">
    <source>
        <dbReference type="Proteomes" id="UP000032361"/>
    </source>
</evidence>
<accession>A0A0D7W3Q4</accession>
<dbReference type="EMBL" id="JTDV01000008">
    <property type="protein sequence ID" value="KJD32482.1"/>
    <property type="molecule type" value="Genomic_DNA"/>
</dbReference>
<dbReference type="PANTHER" id="PTHR46118">
    <property type="entry name" value="PROTEIN ABHD11"/>
    <property type="match status" value="1"/>
</dbReference>
<dbReference type="GO" id="GO:0016787">
    <property type="term" value="F:hydrolase activity"/>
    <property type="evidence" value="ECO:0007669"/>
    <property type="project" value="UniProtKB-KW"/>
</dbReference>
<sequence length="254" mass="28850">MILHSNILGEGKPFIILHGFLGMSDNWKTLGSKFSEQGYQVHLVDQRNHGRSFWSDTFNYEVLAEDLKNYCDHHNFKDIVLLGHSMGGKTAMLFATMYPEYVSKLLVADISPRFYPVHHDAILNGLSALDFTTIKSRGAADKALGEYISDFGTRQFLLKNIYRVNKDTFGLRINLEVLHNEVAEVGEALPTQNTFDKDTLFLRGDRSEYIGVGDESIIKRHFPKADIITISNAGHWLHAENPDDFYDSVMSFLN</sequence>
<reference evidence="3 4" key="1">
    <citation type="journal article" date="2015" name="Antonie Van Leeuwenhoek">
        <title>Tamlana nanhaiensis sp. nov., isolated from surface seawater collected from the South China Sea.</title>
        <authorList>
            <person name="Liu X."/>
            <person name="Lai Q."/>
            <person name="Du Y."/>
            <person name="Li G."/>
            <person name="Sun F."/>
            <person name="Shao Z."/>
        </authorList>
    </citation>
    <scope>NUCLEOTIDE SEQUENCE [LARGE SCALE GENOMIC DNA]</scope>
    <source>
        <strain evidence="3 4">FHC16</strain>
    </source>
</reference>
<dbReference type="PATRIC" id="fig|1382798.3.peg.3300"/>
<proteinExistence type="predicted"/>
<dbReference type="Gene3D" id="3.40.50.1820">
    <property type="entry name" value="alpha/beta hydrolase"/>
    <property type="match status" value="1"/>
</dbReference>
<dbReference type="Pfam" id="PF00561">
    <property type="entry name" value="Abhydrolase_1"/>
    <property type="match status" value="1"/>
</dbReference>
<organism evidence="3 4">
    <name type="scientific">Neotamlana nanhaiensis</name>
    <dbReference type="NCBI Taxonomy" id="1382798"/>
    <lineage>
        <taxon>Bacteria</taxon>
        <taxon>Pseudomonadati</taxon>
        <taxon>Bacteroidota</taxon>
        <taxon>Flavobacteriia</taxon>
        <taxon>Flavobacteriales</taxon>
        <taxon>Flavobacteriaceae</taxon>
        <taxon>Neotamlana</taxon>
    </lineage>
</organism>
<dbReference type="InterPro" id="IPR000073">
    <property type="entry name" value="AB_hydrolase_1"/>
</dbReference>
<keyword evidence="4" id="KW-1185">Reference proteome</keyword>
<dbReference type="AlphaFoldDB" id="A0A0D7W3Q4"/>
<evidence type="ECO:0000256" key="1">
    <source>
        <dbReference type="ARBA" id="ARBA00022801"/>
    </source>
</evidence>
<gene>
    <name evidence="3" type="ORF">PK35_09740</name>
</gene>
<name>A0A0D7W3Q4_9FLAO</name>
<feature type="domain" description="AB hydrolase-1" evidence="2">
    <location>
        <begin position="12"/>
        <end position="242"/>
    </location>
</feature>
<comment type="caution">
    <text evidence="3">The sequence shown here is derived from an EMBL/GenBank/DDBJ whole genome shotgun (WGS) entry which is preliminary data.</text>
</comment>
<dbReference type="PANTHER" id="PTHR46118:SF4">
    <property type="entry name" value="PROTEIN ABHD11"/>
    <property type="match status" value="1"/>
</dbReference>